<dbReference type="Proteomes" id="UP000431451">
    <property type="component" value="Unassembled WGS sequence"/>
</dbReference>
<dbReference type="RefSeq" id="WP_058295117.1">
    <property type="nucleotide sequence ID" value="NZ_CAKJVD010000057.1"/>
</dbReference>
<evidence type="ECO:0000313" key="4">
    <source>
        <dbReference type="EMBL" id="PEG30953.1"/>
    </source>
</evidence>
<dbReference type="OrthoDB" id="9801008at2"/>
<dbReference type="PANTHER" id="PTHR36444">
    <property type="entry name" value="TRANSCRIPTIONAL REGULATOR PROTEIN YOBU-RELATED"/>
    <property type="match status" value="1"/>
</dbReference>
<dbReference type="SUPFAM" id="SSF55136">
    <property type="entry name" value="Probable bacterial effector-binding domain"/>
    <property type="match status" value="1"/>
</dbReference>
<dbReference type="EMBL" id="UWJD01000002">
    <property type="protein sequence ID" value="VCT84672.1"/>
    <property type="molecule type" value="Genomic_DNA"/>
</dbReference>
<dbReference type="STRING" id="137838.GCA_001458595_02327"/>
<dbReference type="Pfam" id="PF14526">
    <property type="entry name" value="Cass2"/>
    <property type="match status" value="1"/>
</dbReference>
<name>A0A2A7MHM0_9CLOT</name>
<evidence type="ECO:0000313" key="6">
    <source>
        <dbReference type="Proteomes" id="UP000220840"/>
    </source>
</evidence>
<dbReference type="EMBL" id="CAMTCP010000233">
    <property type="protein sequence ID" value="CAI3608613.1"/>
    <property type="molecule type" value="Genomic_DNA"/>
</dbReference>
<organism evidence="4 6">
    <name type="scientific">Clostridium neonatale</name>
    <dbReference type="NCBI Taxonomy" id="137838"/>
    <lineage>
        <taxon>Bacteria</taxon>
        <taxon>Bacillati</taxon>
        <taxon>Bacillota</taxon>
        <taxon>Clostridia</taxon>
        <taxon>Eubacteriales</taxon>
        <taxon>Clostridiaceae</taxon>
        <taxon>Clostridium</taxon>
    </lineage>
</organism>
<proteinExistence type="predicted"/>
<evidence type="ECO:0000313" key="2">
    <source>
        <dbReference type="EMBL" id="CAG9707515.1"/>
    </source>
</evidence>
<dbReference type="EMBL" id="PDCJ01000001">
    <property type="protein sequence ID" value="PEG30953.1"/>
    <property type="molecule type" value="Genomic_DNA"/>
</dbReference>
<dbReference type="GeneID" id="68877649"/>
<accession>A0A2A7MHM0</accession>
<protein>
    <submittedName>
        <fullName evidence="2 4">Transcriptional regulator</fullName>
    </submittedName>
    <submittedName>
        <fullName evidence="5">DNA gyrase inhibitor</fullName>
    </submittedName>
</protein>
<dbReference type="InterPro" id="IPR053182">
    <property type="entry name" value="YobU-like_regulator"/>
</dbReference>
<dbReference type="SMART" id="SM00871">
    <property type="entry name" value="AraC_E_bind"/>
    <property type="match status" value="1"/>
</dbReference>
<dbReference type="InterPro" id="IPR029441">
    <property type="entry name" value="Cass2"/>
</dbReference>
<dbReference type="InterPro" id="IPR011256">
    <property type="entry name" value="Reg_factor_effector_dom_sf"/>
</dbReference>
<dbReference type="Proteomes" id="UP000220840">
    <property type="component" value="Unassembled WGS sequence"/>
</dbReference>
<reference evidence="2" key="3">
    <citation type="submission" date="2021-10" db="EMBL/GenBank/DDBJ databases">
        <authorList>
            <person name="Mesa V."/>
        </authorList>
    </citation>
    <scope>NUCLEOTIDE SEQUENCE</scope>
    <source>
        <strain evidence="2">CC3_PB</strain>
    </source>
</reference>
<reference evidence="3" key="4">
    <citation type="submission" date="2022-10" db="EMBL/GenBank/DDBJ databases">
        <authorList>
            <person name="Aires J."/>
            <person name="Mesa V."/>
        </authorList>
    </citation>
    <scope>NUCLEOTIDE SEQUENCE</scope>
    <source>
        <strain evidence="3">Clostridium neonatale JD116</strain>
    </source>
</reference>
<evidence type="ECO:0000313" key="7">
    <source>
        <dbReference type="Proteomes" id="UP000431451"/>
    </source>
</evidence>
<reference evidence="4 6" key="1">
    <citation type="submission" date="2017-10" db="EMBL/GenBank/DDBJ databases">
        <title>Effective Description of Clostridium neonatale sp. nov. linked to necrotizing enterocolitis in neonates and a clarification of species assignable to the genus Clostridium (Prazmowski 1880) emend. Lawson and Rainey 2016.</title>
        <authorList>
            <person name="Bernard K."/>
            <person name="Burdz T."/>
            <person name="Wiebe D."/>
            <person name="Balcewich B."/>
            <person name="Alfa M."/>
            <person name="Bernier A.-M."/>
        </authorList>
    </citation>
    <scope>NUCLEOTIDE SEQUENCE [LARGE SCALE GENOMIC DNA]</scope>
    <source>
        <strain evidence="4 6">LCDC99A005</strain>
    </source>
</reference>
<evidence type="ECO:0000313" key="5">
    <source>
        <dbReference type="EMBL" id="VCT84672.1"/>
    </source>
</evidence>
<evidence type="ECO:0000313" key="3">
    <source>
        <dbReference type="EMBL" id="CAI3608613.1"/>
    </source>
</evidence>
<dbReference type="EMBL" id="CAKJVE010000004">
    <property type="protein sequence ID" value="CAG9707515.1"/>
    <property type="molecule type" value="Genomic_DNA"/>
</dbReference>
<dbReference type="Gene3D" id="3.20.80.10">
    <property type="entry name" value="Regulatory factor, effector binding domain"/>
    <property type="match status" value="1"/>
</dbReference>
<dbReference type="InterPro" id="IPR010499">
    <property type="entry name" value="AraC_E-bd"/>
</dbReference>
<dbReference type="AlphaFoldDB" id="A0A2A7MHM0"/>
<dbReference type="Proteomes" id="UP001189143">
    <property type="component" value="Unassembled WGS sequence"/>
</dbReference>
<keyword evidence="6" id="KW-1185">Reference proteome</keyword>
<dbReference type="Proteomes" id="UP000789738">
    <property type="component" value="Unassembled WGS sequence"/>
</dbReference>
<gene>
    <name evidence="5" type="primary">sbmC</name>
    <name evidence="3" type="ORF">CNEO2_360005</name>
    <name evidence="2" type="ORF">CNEO_43065</name>
    <name evidence="5" type="ORF">CNEONATNEC25_02272</name>
    <name evidence="4" type="ORF">CQ394_04310</name>
</gene>
<dbReference type="PANTHER" id="PTHR36444:SF2">
    <property type="entry name" value="TRANSCRIPTIONAL REGULATOR PROTEIN YOBU-RELATED"/>
    <property type="match status" value="1"/>
</dbReference>
<sequence>MNYEIVNLKEKKVAGLNIRTNNNDPNMNKSIGELWNKFFKEGIFTAIENKINDKTIGLYSDYESDYNGDYDMSVGCEISNDEKIPTGTILKIIPAGNYAKFVVKGQMQKAVYEFWQKLWQMNLERAYTCDFEEYINTDIDNAEIHIYISLK</sequence>
<reference evidence="5 7" key="2">
    <citation type="submission" date="2018-06" db="EMBL/GenBank/DDBJ databases">
        <authorList>
            <consortium name="IHU Genomes"/>
        </authorList>
    </citation>
    <scope>NUCLEOTIDE SEQUENCE [LARGE SCALE GENOMIC DNA]</scope>
    <source>
        <strain evidence="5 7">NEC25</strain>
    </source>
</reference>
<feature type="domain" description="AraC effector-binding" evidence="1">
    <location>
        <begin position="1"/>
        <end position="151"/>
    </location>
</feature>
<evidence type="ECO:0000259" key="1">
    <source>
        <dbReference type="SMART" id="SM00871"/>
    </source>
</evidence>